<dbReference type="GO" id="GO:0016705">
    <property type="term" value="F:oxidoreductase activity, acting on paired donors, with incorporation or reduction of molecular oxygen"/>
    <property type="evidence" value="ECO:0007669"/>
    <property type="project" value="InterPro"/>
</dbReference>
<dbReference type="GO" id="GO:0004497">
    <property type="term" value="F:monooxygenase activity"/>
    <property type="evidence" value="ECO:0007669"/>
    <property type="project" value="UniProtKB-KW"/>
</dbReference>
<keyword evidence="3" id="KW-1185">Reference proteome</keyword>
<dbReference type="GO" id="GO:0005506">
    <property type="term" value="F:iron ion binding"/>
    <property type="evidence" value="ECO:0007669"/>
    <property type="project" value="InterPro"/>
</dbReference>
<gene>
    <name evidence="2" type="primary">TBXAS1</name>
    <name evidence="2" type="ORF">KIN20_008235</name>
</gene>
<dbReference type="GO" id="GO:0020037">
    <property type="term" value="F:heme binding"/>
    <property type="evidence" value="ECO:0007669"/>
    <property type="project" value="InterPro"/>
</dbReference>
<proteinExistence type="predicted"/>
<sequence>MDVIYRLAIGQGGSGMFTDENNNSILSDFAGNKIPDIFDNICKKVDERINERSIDYETVVSMKYIDCLIKKSLRMYPLANVRVKEGEFVLVDTLSTHLNHNLWGEDADNFYPERCGLH</sequence>
<reference evidence="2" key="1">
    <citation type="submission" date="2021-06" db="EMBL/GenBank/DDBJ databases">
        <title>Parelaphostrongylus tenuis whole genome reference sequence.</title>
        <authorList>
            <person name="Garwood T.J."/>
            <person name="Larsen P.A."/>
            <person name="Fountain-Jones N.M."/>
            <person name="Garbe J.R."/>
            <person name="Macchietto M.G."/>
            <person name="Kania S.A."/>
            <person name="Gerhold R.W."/>
            <person name="Richards J.E."/>
            <person name="Wolf T.M."/>
        </authorList>
    </citation>
    <scope>NUCLEOTIDE SEQUENCE</scope>
    <source>
        <strain evidence="2">MNPRO001-30</strain>
        <tissue evidence="2">Meninges</tissue>
    </source>
</reference>
<evidence type="ECO:0000313" key="3">
    <source>
        <dbReference type="Proteomes" id="UP001196413"/>
    </source>
</evidence>
<protein>
    <submittedName>
        <fullName evidence="2">Thromboxane-A synthase</fullName>
    </submittedName>
</protein>
<name>A0AAD5QHC2_PARTN</name>
<dbReference type="Gene3D" id="1.10.630.10">
    <property type="entry name" value="Cytochrome P450"/>
    <property type="match status" value="1"/>
</dbReference>
<dbReference type="AlphaFoldDB" id="A0AAD5QHC2"/>
<dbReference type="EMBL" id="JAHQIW010001297">
    <property type="protein sequence ID" value="KAJ1352048.1"/>
    <property type="molecule type" value="Genomic_DNA"/>
</dbReference>
<dbReference type="Proteomes" id="UP001196413">
    <property type="component" value="Unassembled WGS sequence"/>
</dbReference>
<accession>A0AAD5QHC2</accession>
<organism evidence="2 3">
    <name type="scientific">Parelaphostrongylus tenuis</name>
    <name type="common">Meningeal worm</name>
    <dbReference type="NCBI Taxonomy" id="148309"/>
    <lineage>
        <taxon>Eukaryota</taxon>
        <taxon>Metazoa</taxon>
        <taxon>Ecdysozoa</taxon>
        <taxon>Nematoda</taxon>
        <taxon>Chromadorea</taxon>
        <taxon>Rhabditida</taxon>
        <taxon>Rhabditina</taxon>
        <taxon>Rhabditomorpha</taxon>
        <taxon>Strongyloidea</taxon>
        <taxon>Metastrongylidae</taxon>
        <taxon>Parelaphostrongylus</taxon>
    </lineage>
</organism>
<dbReference type="InterPro" id="IPR036396">
    <property type="entry name" value="Cyt_P450_sf"/>
</dbReference>
<keyword evidence="1" id="KW-0560">Oxidoreductase</keyword>
<evidence type="ECO:0000256" key="1">
    <source>
        <dbReference type="ARBA" id="ARBA00023033"/>
    </source>
</evidence>
<dbReference type="SUPFAM" id="SSF48264">
    <property type="entry name" value="Cytochrome P450"/>
    <property type="match status" value="1"/>
</dbReference>
<evidence type="ECO:0000313" key="2">
    <source>
        <dbReference type="EMBL" id="KAJ1352048.1"/>
    </source>
</evidence>
<comment type="caution">
    <text evidence="2">The sequence shown here is derived from an EMBL/GenBank/DDBJ whole genome shotgun (WGS) entry which is preliminary data.</text>
</comment>
<keyword evidence="1" id="KW-0503">Monooxygenase</keyword>